<dbReference type="InterPro" id="IPR001173">
    <property type="entry name" value="Glyco_trans_2-like"/>
</dbReference>
<dbReference type="AlphaFoldDB" id="A0A515EPG5"/>
<dbReference type="EMBL" id="CP036282">
    <property type="protein sequence ID" value="QDL54553.1"/>
    <property type="molecule type" value="Genomic_DNA"/>
</dbReference>
<dbReference type="Pfam" id="PF00535">
    <property type="entry name" value="Glycos_transf_2"/>
    <property type="match status" value="1"/>
</dbReference>
<reference evidence="3" key="2">
    <citation type="journal article" date="2020" name="Int. J. Syst. Evol. Microbiol.">
        <title>Genomic insights into a novel species Rhodoferax aquaticus sp. nov., isolated from freshwater.</title>
        <authorList>
            <person name="Li T."/>
            <person name="Zhuo Y."/>
            <person name="Jin C.Z."/>
            <person name="Wu X."/>
            <person name="Ko S.R."/>
            <person name="Jin F.J."/>
            <person name="Ahn C.Y."/>
            <person name="Oh H.M."/>
            <person name="Lee H.G."/>
            <person name="Jin L."/>
        </authorList>
    </citation>
    <scope>NUCLEOTIDE SEQUENCE [LARGE SCALE GENOMIC DNA]</scope>
    <source>
        <strain evidence="3">Gr-4</strain>
    </source>
</reference>
<gene>
    <name evidence="2" type="ORF">EXZ61_10460</name>
</gene>
<accession>A0A515EPG5</accession>
<dbReference type="GO" id="GO:0016758">
    <property type="term" value="F:hexosyltransferase activity"/>
    <property type="evidence" value="ECO:0007669"/>
    <property type="project" value="UniProtKB-ARBA"/>
</dbReference>
<dbReference type="SUPFAM" id="SSF53448">
    <property type="entry name" value="Nucleotide-diphospho-sugar transferases"/>
    <property type="match status" value="1"/>
</dbReference>
<dbReference type="PANTHER" id="PTHR22916">
    <property type="entry name" value="GLYCOSYLTRANSFERASE"/>
    <property type="match status" value="1"/>
</dbReference>
<evidence type="ECO:0000313" key="2">
    <source>
        <dbReference type="EMBL" id="QDL54553.1"/>
    </source>
</evidence>
<dbReference type="CDD" id="cd00761">
    <property type="entry name" value="Glyco_tranf_GTA_type"/>
    <property type="match status" value="1"/>
</dbReference>
<proteinExistence type="predicted"/>
<name>A0A515EPG5_9BURK</name>
<dbReference type="Proteomes" id="UP000317365">
    <property type="component" value="Chromosome"/>
</dbReference>
<dbReference type="InterPro" id="IPR029044">
    <property type="entry name" value="Nucleotide-diphossugar_trans"/>
</dbReference>
<sequence>MSYVKNKVSLIVPFYKAGEYSTQLMESIAFQSLLPDEIIIVDDGMGDGVDDLISAIVRSNLGDRVILLSSIKNLGPAGARNLALSISSSQYVAFLDSDDAWKPDFLSSMFGEAKVKQSPFLISGAEFYSRGELKNILLLPKVLTMNMLLQTCPILVPAVLIDRCRTGDFKFPEVRQEDYALWLDIVNRVGEVHCLNRPLVSIHRRDNSVSSNKLDAALWQWRTLKQLEGVSLTRRVFLFSVYAINAILKRAKRNYTPLFL</sequence>
<dbReference type="KEGG" id="rhg:EXZ61_10460"/>
<keyword evidence="3" id="KW-1185">Reference proteome</keyword>
<dbReference type="RefSeq" id="WP_142811568.1">
    <property type="nucleotide sequence ID" value="NZ_CP036282.1"/>
</dbReference>
<dbReference type="Gene3D" id="3.90.550.10">
    <property type="entry name" value="Spore Coat Polysaccharide Biosynthesis Protein SpsA, Chain A"/>
    <property type="match status" value="1"/>
</dbReference>
<protein>
    <submittedName>
        <fullName evidence="2">Glycosyltransferase family 2 protein</fullName>
    </submittedName>
</protein>
<reference evidence="3" key="1">
    <citation type="submission" date="2019-02" db="EMBL/GenBank/DDBJ databases">
        <title>Complete genome sequence of Rhodoferax sp. Gr-4.</title>
        <authorList>
            <person name="Jin L."/>
        </authorList>
    </citation>
    <scope>NUCLEOTIDE SEQUENCE [LARGE SCALE GENOMIC DNA]</scope>
    <source>
        <strain evidence="3">Gr-4</strain>
    </source>
</reference>
<organism evidence="2 3">
    <name type="scientific">Rhodoferax aquaticus</name>
    <dbReference type="NCBI Taxonomy" id="2527691"/>
    <lineage>
        <taxon>Bacteria</taxon>
        <taxon>Pseudomonadati</taxon>
        <taxon>Pseudomonadota</taxon>
        <taxon>Betaproteobacteria</taxon>
        <taxon>Burkholderiales</taxon>
        <taxon>Comamonadaceae</taxon>
        <taxon>Rhodoferax</taxon>
    </lineage>
</organism>
<evidence type="ECO:0000259" key="1">
    <source>
        <dbReference type="Pfam" id="PF00535"/>
    </source>
</evidence>
<evidence type="ECO:0000313" key="3">
    <source>
        <dbReference type="Proteomes" id="UP000317365"/>
    </source>
</evidence>
<dbReference type="PANTHER" id="PTHR22916:SF3">
    <property type="entry name" value="UDP-GLCNAC:BETAGAL BETA-1,3-N-ACETYLGLUCOSAMINYLTRANSFERASE-LIKE PROTEIN 1"/>
    <property type="match status" value="1"/>
</dbReference>
<feature type="domain" description="Glycosyltransferase 2-like" evidence="1">
    <location>
        <begin position="9"/>
        <end position="115"/>
    </location>
</feature>